<evidence type="ECO:0000256" key="3">
    <source>
        <dbReference type="ARBA" id="ARBA00023119"/>
    </source>
</evidence>
<accession>A0ABV0X0V8</accession>
<comment type="subcellular location">
    <subcellularLocation>
        <location evidence="1">Secreted</location>
    </subcellularLocation>
</comment>
<sequence length="145" mass="16467">MSWKPDMMNSRMPVQWFTQQYNTHKFEYTTVNVVQLRFLRFHSHASFQHITLKCTGNQSSPTATAGLASWIVNLRGDSGKIIDSRLIAVSRKNCEVHMLVKVRGSTELRRGDMELLPVRDLGMELNSTPSNISEISLVLGPLCFL</sequence>
<feature type="domain" description="Fibrillar collagen NC1" evidence="4">
    <location>
        <begin position="9"/>
        <end position="144"/>
    </location>
</feature>
<evidence type="ECO:0000256" key="2">
    <source>
        <dbReference type="ARBA" id="ARBA00022525"/>
    </source>
</evidence>
<name>A0ABV0X0V8_9TELE</name>
<dbReference type="Proteomes" id="UP001444071">
    <property type="component" value="Unassembled WGS sequence"/>
</dbReference>
<comment type="caution">
    <text evidence="5">The sequence shown here is derived from an EMBL/GenBank/DDBJ whole genome shotgun (WGS) entry which is preliminary data.</text>
</comment>
<keyword evidence="2" id="KW-0964">Secreted</keyword>
<organism evidence="5 6">
    <name type="scientific">Xenotaenia resolanae</name>
    <dbReference type="NCBI Taxonomy" id="208358"/>
    <lineage>
        <taxon>Eukaryota</taxon>
        <taxon>Metazoa</taxon>
        <taxon>Chordata</taxon>
        <taxon>Craniata</taxon>
        <taxon>Vertebrata</taxon>
        <taxon>Euteleostomi</taxon>
        <taxon>Actinopterygii</taxon>
        <taxon>Neopterygii</taxon>
        <taxon>Teleostei</taxon>
        <taxon>Neoteleostei</taxon>
        <taxon>Acanthomorphata</taxon>
        <taxon>Ovalentaria</taxon>
        <taxon>Atherinomorphae</taxon>
        <taxon>Cyprinodontiformes</taxon>
        <taxon>Goodeidae</taxon>
        <taxon>Xenotaenia</taxon>
    </lineage>
</organism>
<evidence type="ECO:0000256" key="1">
    <source>
        <dbReference type="ARBA" id="ARBA00004613"/>
    </source>
</evidence>
<keyword evidence="3" id="KW-0176">Collagen</keyword>
<evidence type="ECO:0000313" key="6">
    <source>
        <dbReference type="Proteomes" id="UP001444071"/>
    </source>
</evidence>
<dbReference type="EMBL" id="JAHRIM010080378">
    <property type="protein sequence ID" value="MEQ2274753.1"/>
    <property type="molecule type" value="Genomic_DNA"/>
</dbReference>
<proteinExistence type="predicted"/>
<evidence type="ECO:0000259" key="4">
    <source>
        <dbReference type="Pfam" id="PF01410"/>
    </source>
</evidence>
<dbReference type="Pfam" id="PF01410">
    <property type="entry name" value="COLFI"/>
    <property type="match status" value="1"/>
</dbReference>
<dbReference type="Gene3D" id="2.60.120.1000">
    <property type="match status" value="1"/>
</dbReference>
<reference evidence="5 6" key="1">
    <citation type="submission" date="2021-06" db="EMBL/GenBank/DDBJ databases">
        <authorList>
            <person name="Palmer J.M."/>
        </authorList>
    </citation>
    <scope>NUCLEOTIDE SEQUENCE [LARGE SCALE GENOMIC DNA]</scope>
    <source>
        <strain evidence="5 6">XR_2019</strain>
        <tissue evidence="5">Muscle</tissue>
    </source>
</reference>
<protein>
    <recommendedName>
        <fullName evidence="4">Fibrillar collagen NC1 domain-containing protein</fullName>
    </recommendedName>
</protein>
<keyword evidence="6" id="KW-1185">Reference proteome</keyword>
<dbReference type="InterPro" id="IPR000885">
    <property type="entry name" value="Fib_collagen_C"/>
</dbReference>
<gene>
    <name evidence="5" type="ORF">XENORESO_009828</name>
</gene>
<evidence type="ECO:0000313" key="5">
    <source>
        <dbReference type="EMBL" id="MEQ2274753.1"/>
    </source>
</evidence>